<evidence type="ECO:0000256" key="9">
    <source>
        <dbReference type="ARBA" id="ARBA00023136"/>
    </source>
</evidence>
<comment type="caution">
    <text evidence="16">The sequence shown here is derived from an EMBL/GenBank/DDBJ whole genome shotgun (WGS) entry which is preliminary data.</text>
</comment>
<evidence type="ECO:0000256" key="2">
    <source>
        <dbReference type="ARBA" id="ARBA00022448"/>
    </source>
</evidence>
<evidence type="ECO:0000256" key="8">
    <source>
        <dbReference type="ARBA" id="ARBA00023077"/>
    </source>
</evidence>
<comment type="subcellular location">
    <subcellularLocation>
        <location evidence="1 11">Cell outer membrane</location>
        <topology evidence="1 11">Multi-pass membrane protein</topology>
    </subcellularLocation>
</comment>
<evidence type="ECO:0000256" key="5">
    <source>
        <dbReference type="ARBA" id="ARBA00022692"/>
    </source>
</evidence>
<dbReference type="AlphaFoldDB" id="A0A939IYF2"/>
<dbReference type="GO" id="GO:0006826">
    <property type="term" value="P:iron ion transport"/>
    <property type="evidence" value="ECO:0007669"/>
    <property type="project" value="UniProtKB-KW"/>
</dbReference>
<evidence type="ECO:0000256" key="11">
    <source>
        <dbReference type="PROSITE-ProRule" id="PRU01360"/>
    </source>
</evidence>
<keyword evidence="6" id="KW-0408">Iron</keyword>
<dbReference type="Pfam" id="PF00593">
    <property type="entry name" value="TonB_dep_Rec_b-barrel"/>
    <property type="match status" value="1"/>
</dbReference>
<evidence type="ECO:0000313" key="16">
    <source>
        <dbReference type="EMBL" id="MBN9668906.1"/>
    </source>
</evidence>
<keyword evidence="2 11" id="KW-0813">Transport</keyword>
<dbReference type="InterPro" id="IPR012910">
    <property type="entry name" value="Plug_dom"/>
</dbReference>
<dbReference type="Proteomes" id="UP000664096">
    <property type="component" value="Unassembled WGS sequence"/>
</dbReference>
<evidence type="ECO:0000256" key="7">
    <source>
        <dbReference type="ARBA" id="ARBA00023065"/>
    </source>
</evidence>
<evidence type="ECO:0000313" key="17">
    <source>
        <dbReference type="Proteomes" id="UP000664096"/>
    </source>
</evidence>
<name>A0A939IYF2_9HYPH</name>
<dbReference type="SUPFAM" id="SSF56935">
    <property type="entry name" value="Porins"/>
    <property type="match status" value="1"/>
</dbReference>
<proteinExistence type="inferred from homology"/>
<keyword evidence="7" id="KW-0406">Ion transport</keyword>
<keyword evidence="16" id="KW-0675">Receptor</keyword>
<keyword evidence="4" id="KW-0410">Iron transport</keyword>
<protein>
    <submittedName>
        <fullName evidence="16">TonB-dependent receptor</fullName>
    </submittedName>
</protein>
<keyword evidence="5 11" id="KW-0812">Transmembrane</keyword>
<reference evidence="16" key="1">
    <citation type="submission" date="2020-12" db="EMBL/GenBank/DDBJ databases">
        <title>Oil enriched cultivation method for isolating marine PHA-producing bacteria.</title>
        <authorList>
            <person name="Zheng W."/>
            <person name="Yu S."/>
            <person name="Huang Y."/>
        </authorList>
    </citation>
    <scope>NUCLEOTIDE SEQUENCE</scope>
    <source>
        <strain evidence="16">SY-2-12</strain>
    </source>
</reference>
<evidence type="ECO:0000256" key="12">
    <source>
        <dbReference type="RuleBase" id="RU003357"/>
    </source>
</evidence>
<gene>
    <name evidence="16" type="ORF">JF539_01070</name>
</gene>
<feature type="signal peptide" evidence="13">
    <location>
        <begin position="1"/>
        <end position="28"/>
    </location>
</feature>
<dbReference type="Gene3D" id="2.40.170.20">
    <property type="entry name" value="TonB-dependent receptor, beta-barrel domain"/>
    <property type="match status" value="1"/>
</dbReference>
<dbReference type="PANTHER" id="PTHR32552:SF81">
    <property type="entry name" value="TONB-DEPENDENT OUTER MEMBRANE RECEPTOR"/>
    <property type="match status" value="1"/>
</dbReference>
<keyword evidence="3 11" id="KW-1134">Transmembrane beta strand</keyword>
<evidence type="ECO:0000259" key="15">
    <source>
        <dbReference type="Pfam" id="PF07715"/>
    </source>
</evidence>
<dbReference type="EMBL" id="JAEKJZ010000001">
    <property type="protein sequence ID" value="MBN9668906.1"/>
    <property type="molecule type" value="Genomic_DNA"/>
</dbReference>
<keyword evidence="13" id="KW-0732">Signal</keyword>
<dbReference type="GO" id="GO:0009279">
    <property type="term" value="C:cell outer membrane"/>
    <property type="evidence" value="ECO:0007669"/>
    <property type="project" value="UniProtKB-SubCell"/>
</dbReference>
<feature type="domain" description="TonB-dependent receptor-like beta-barrel" evidence="14">
    <location>
        <begin position="269"/>
        <end position="661"/>
    </location>
</feature>
<evidence type="ECO:0000256" key="4">
    <source>
        <dbReference type="ARBA" id="ARBA00022496"/>
    </source>
</evidence>
<evidence type="ECO:0000259" key="14">
    <source>
        <dbReference type="Pfam" id="PF00593"/>
    </source>
</evidence>
<evidence type="ECO:0000256" key="1">
    <source>
        <dbReference type="ARBA" id="ARBA00004571"/>
    </source>
</evidence>
<dbReference type="RefSeq" id="WP_207138294.1">
    <property type="nucleotide sequence ID" value="NZ_JAEKJZ010000001.1"/>
</dbReference>
<sequence>MPRLAYPTLLGSAALLPLLAALPNVARADETETVLEVIVISPNLWKEQSQKATASATTLTSDDLPAGPSSDQTEIARHSANVVFQKSNADERLVVRGVTAFDNALADPVGYSVNGVSLPLGSIQMPALFAIDQVTLLKGPQGTLYGRNSEAGLVSVETIAPGSLGGWRAGIGTSASAGAATPIGLNGNVLFSDTISDTLALTLGLDFENSPGVMRDPVSGADDGGENRRLTWAAGLAYDPSADTNVTFTSVGNREDMNKRQFRYIDGLYATDRFENSYNDDAWEARTSTVTSLKASHAFEAVELTSITGATTFDRAFDLDFDTSLLPLGQSHLDVRDRMISQEFRLINHQGTGSPLNWSLGAHAFHQSTDAGFAIDTQSSERQTAINQNGAALFGFAEYALTDRLRFGAGTRLDWQESEATQRYVSALGTSTYDGSLSTFAILPKATLAFDLSENALVYANVARGFMPGGYNYGFANDTDSLVYDPEYSWSGEIGTKMDLAGDRVQLNLAAFYTYIEDKQITQTIPGASQSISNAAEAYIYGAEAELRARIGAGWSLRAAAGLQQATASDLKTTVYDSATATLVAADYSGNDLPLAPNVSYSLGLAYEGQNGWSGKVSLNGTGSYYFDPANSLEQSAFATVDAEISYAFNRNKVTLWARNLFDTPYYSKANSSVLGTVVEDGQPITVGLNYRITW</sequence>
<dbReference type="InterPro" id="IPR000531">
    <property type="entry name" value="Beta-barrel_TonB"/>
</dbReference>
<feature type="chain" id="PRO_5036952921" evidence="13">
    <location>
        <begin position="29"/>
        <end position="695"/>
    </location>
</feature>
<dbReference type="InterPro" id="IPR039426">
    <property type="entry name" value="TonB-dep_rcpt-like"/>
</dbReference>
<dbReference type="InterPro" id="IPR036942">
    <property type="entry name" value="Beta-barrel_TonB_sf"/>
</dbReference>
<feature type="domain" description="TonB-dependent receptor plug" evidence="15">
    <location>
        <begin position="50"/>
        <end position="152"/>
    </location>
</feature>
<keyword evidence="9 11" id="KW-0472">Membrane</keyword>
<dbReference type="Pfam" id="PF07715">
    <property type="entry name" value="Plug"/>
    <property type="match status" value="1"/>
</dbReference>
<organism evidence="16 17">
    <name type="scientific">Roseibium aggregatum</name>
    <dbReference type="NCBI Taxonomy" id="187304"/>
    <lineage>
        <taxon>Bacteria</taxon>
        <taxon>Pseudomonadati</taxon>
        <taxon>Pseudomonadota</taxon>
        <taxon>Alphaproteobacteria</taxon>
        <taxon>Hyphomicrobiales</taxon>
        <taxon>Stappiaceae</taxon>
        <taxon>Roseibium</taxon>
    </lineage>
</organism>
<comment type="similarity">
    <text evidence="11 12">Belongs to the TonB-dependent receptor family.</text>
</comment>
<evidence type="ECO:0000256" key="6">
    <source>
        <dbReference type="ARBA" id="ARBA00023004"/>
    </source>
</evidence>
<keyword evidence="10 11" id="KW-0998">Cell outer membrane</keyword>
<dbReference type="PROSITE" id="PS52016">
    <property type="entry name" value="TONB_DEPENDENT_REC_3"/>
    <property type="match status" value="1"/>
</dbReference>
<dbReference type="PANTHER" id="PTHR32552">
    <property type="entry name" value="FERRICHROME IRON RECEPTOR-RELATED"/>
    <property type="match status" value="1"/>
</dbReference>
<evidence type="ECO:0000256" key="3">
    <source>
        <dbReference type="ARBA" id="ARBA00022452"/>
    </source>
</evidence>
<accession>A0A939IYF2</accession>
<keyword evidence="8 12" id="KW-0798">TonB box</keyword>
<evidence type="ECO:0000256" key="13">
    <source>
        <dbReference type="SAM" id="SignalP"/>
    </source>
</evidence>
<evidence type="ECO:0000256" key="10">
    <source>
        <dbReference type="ARBA" id="ARBA00023237"/>
    </source>
</evidence>